<dbReference type="OrthoDB" id="8480244at2"/>
<name>A0A501P920_9PROT</name>
<evidence type="ECO:0000313" key="2">
    <source>
        <dbReference type="Proteomes" id="UP000319148"/>
    </source>
</evidence>
<accession>A0A501P920</accession>
<dbReference type="Proteomes" id="UP000319148">
    <property type="component" value="Unassembled WGS sequence"/>
</dbReference>
<comment type="caution">
    <text evidence="1">The sequence shown here is derived from an EMBL/GenBank/DDBJ whole genome shotgun (WGS) entry which is preliminary data.</text>
</comment>
<keyword evidence="2" id="KW-1185">Reference proteome</keyword>
<dbReference type="RefSeq" id="WP_139942310.1">
    <property type="nucleotide sequence ID" value="NZ_JBHSYP010000003.1"/>
</dbReference>
<organism evidence="1 2">
    <name type="scientific">Emcibacter nanhaiensis</name>
    <dbReference type="NCBI Taxonomy" id="1505037"/>
    <lineage>
        <taxon>Bacteria</taxon>
        <taxon>Pseudomonadati</taxon>
        <taxon>Pseudomonadota</taxon>
        <taxon>Alphaproteobacteria</taxon>
        <taxon>Emcibacterales</taxon>
        <taxon>Emcibacteraceae</taxon>
        <taxon>Emcibacter</taxon>
    </lineage>
</organism>
<dbReference type="Pfam" id="PF07310">
    <property type="entry name" value="PAS_5"/>
    <property type="match status" value="1"/>
</dbReference>
<evidence type="ECO:0000313" key="1">
    <source>
        <dbReference type="EMBL" id="TPD56839.1"/>
    </source>
</evidence>
<gene>
    <name evidence="1" type="ORF">FIV46_17870</name>
</gene>
<sequence>MNNSPESTRSFIKDLHNIEFDSHIHTQVYQYWLELKGSKSMPRKSDFNPASVVAALPFIIIAEVHNNPARYKFRLAGTKIVATLRTNISGHWLDEYENVDDVVETYSWATEHKQPCYFRDTLPHPTTDFARYSTLTLPFSSDGTNVDYLITTTHFS</sequence>
<dbReference type="AlphaFoldDB" id="A0A501P920"/>
<dbReference type="EMBL" id="VFIY01000019">
    <property type="protein sequence ID" value="TPD56839.1"/>
    <property type="molecule type" value="Genomic_DNA"/>
</dbReference>
<proteinExistence type="predicted"/>
<reference evidence="2" key="1">
    <citation type="submission" date="2019-06" db="EMBL/GenBank/DDBJ databases">
        <title>The complete genome of Emcibacter congregatus ZYLT.</title>
        <authorList>
            <person name="Zhao Z."/>
        </authorList>
    </citation>
    <scope>NUCLEOTIDE SEQUENCE [LARGE SCALE GENOMIC DNA]</scope>
    <source>
        <strain evidence="2">MCCC 1A06723</strain>
    </source>
</reference>
<dbReference type="InterPro" id="IPR009922">
    <property type="entry name" value="DUF1457"/>
</dbReference>
<protein>
    <submittedName>
        <fullName evidence="1">PAS domain-containing protein</fullName>
    </submittedName>
</protein>